<dbReference type="EMBL" id="JAGGNH010000037">
    <property type="protein sequence ID" value="KAJ0961193.1"/>
    <property type="molecule type" value="Genomic_DNA"/>
</dbReference>
<dbReference type="OrthoDB" id="686209at2759"/>
<keyword evidence="3" id="KW-1185">Reference proteome</keyword>
<name>A0A9D5BV64_9LILI</name>
<dbReference type="Pfam" id="PF12776">
    <property type="entry name" value="Myb_DNA-bind_3"/>
    <property type="match status" value="1"/>
</dbReference>
<gene>
    <name evidence="2" type="ORF">J5N97_000836</name>
</gene>
<evidence type="ECO:0000259" key="1">
    <source>
        <dbReference type="Pfam" id="PF12776"/>
    </source>
</evidence>
<evidence type="ECO:0000313" key="3">
    <source>
        <dbReference type="Proteomes" id="UP001085076"/>
    </source>
</evidence>
<proteinExistence type="predicted"/>
<evidence type="ECO:0000313" key="2">
    <source>
        <dbReference type="EMBL" id="KAJ0961193.1"/>
    </source>
</evidence>
<dbReference type="Proteomes" id="UP001085076">
    <property type="component" value="Unassembled WGS sequence"/>
</dbReference>
<comment type="caution">
    <text evidence="2">The sequence shown here is derived from an EMBL/GenBank/DDBJ whole genome shotgun (WGS) entry which is preliminary data.</text>
</comment>
<accession>A0A9D5BV64</accession>
<organism evidence="2 3">
    <name type="scientific">Dioscorea zingiberensis</name>
    <dbReference type="NCBI Taxonomy" id="325984"/>
    <lineage>
        <taxon>Eukaryota</taxon>
        <taxon>Viridiplantae</taxon>
        <taxon>Streptophyta</taxon>
        <taxon>Embryophyta</taxon>
        <taxon>Tracheophyta</taxon>
        <taxon>Spermatophyta</taxon>
        <taxon>Magnoliopsida</taxon>
        <taxon>Liliopsida</taxon>
        <taxon>Dioscoreales</taxon>
        <taxon>Dioscoreaceae</taxon>
        <taxon>Dioscorea</taxon>
    </lineage>
</organism>
<feature type="domain" description="Myb/SANT-like" evidence="1">
    <location>
        <begin position="7"/>
        <end position="77"/>
    </location>
</feature>
<dbReference type="InterPro" id="IPR024752">
    <property type="entry name" value="Myb/SANT-like_dom"/>
</dbReference>
<reference evidence="2 3" key="1">
    <citation type="journal article" date="2022" name="Hortic Res">
        <title>The genome of Dioscorea zingiberensis sheds light on the biosynthesis, origin and evolution of the medicinally important diosgenin saponins.</title>
        <authorList>
            <person name="Li Y."/>
            <person name="Tan C."/>
            <person name="Li Z."/>
            <person name="Guo J."/>
            <person name="Li S."/>
            <person name="Chen X."/>
            <person name="Wang C."/>
            <person name="Dai X."/>
            <person name="Yang H."/>
            <person name="Song W."/>
            <person name="Hou L."/>
            <person name="Xu J."/>
            <person name="Tong Z."/>
            <person name="Xu A."/>
            <person name="Yuan X."/>
            <person name="Wang W."/>
            <person name="Yang Q."/>
            <person name="Chen L."/>
            <person name="Sun Z."/>
            <person name="Wang K."/>
            <person name="Pan B."/>
            <person name="Chen J."/>
            <person name="Bao Y."/>
            <person name="Liu F."/>
            <person name="Qi X."/>
            <person name="Gang D.R."/>
            <person name="Wen J."/>
            <person name="Li J."/>
        </authorList>
    </citation>
    <scope>NUCLEOTIDE SEQUENCE [LARGE SCALE GENOMIC DNA]</scope>
    <source>
        <strain evidence="2">Dzin_1.0</strain>
    </source>
</reference>
<sequence>MERTKLKVDKSFKRQAVVEAAIVINRSFILSANMDADNVENHMRPIKQHYQDLKKVMDLSGVGWNDKKKMFILKDETFRIFVELLFKDGRFKQIGKDKDLNAIDALQPVLKPI</sequence>
<dbReference type="AlphaFoldDB" id="A0A9D5BV64"/>
<protein>
    <recommendedName>
        <fullName evidence="1">Myb/SANT-like domain-containing protein</fullName>
    </recommendedName>
</protein>